<evidence type="ECO:0000256" key="1">
    <source>
        <dbReference type="ARBA" id="ARBA00022574"/>
    </source>
</evidence>
<proteinExistence type="predicted"/>
<dbReference type="InterPro" id="IPR036322">
    <property type="entry name" value="WD40_repeat_dom_sf"/>
</dbReference>
<dbReference type="SMART" id="SM00667">
    <property type="entry name" value="LisH"/>
    <property type="match status" value="1"/>
</dbReference>
<comment type="caution">
    <text evidence="5">The sequence shown here is derived from an EMBL/GenBank/DDBJ whole genome shotgun (WGS) entry which is preliminary data.</text>
</comment>
<keyword evidence="2" id="KW-0677">Repeat</keyword>
<feature type="compositionally biased region" description="Low complexity" evidence="4">
    <location>
        <begin position="366"/>
        <end position="378"/>
    </location>
</feature>
<dbReference type="Gene3D" id="2.130.10.10">
    <property type="entry name" value="YVTN repeat-like/Quinoprotein amine dehydrogenase"/>
    <property type="match status" value="2"/>
</dbReference>
<dbReference type="InterPro" id="IPR001680">
    <property type="entry name" value="WD40_rpt"/>
</dbReference>
<dbReference type="Pfam" id="PF00400">
    <property type="entry name" value="WD40"/>
    <property type="match status" value="3"/>
</dbReference>
<dbReference type="PROSITE" id="PS50294">
    <property type="entry name" value="WD_REPEATS_REGION"/>
    <property type="match status" value="2"/>
</dbReference>
<dbReference type="PANTHER" id="PTHR22838">
    <property type="entry name" value="WD REPEAT PROTEIN 26-RELATED"/>
    <property type="match status" value="1"/>
</dbReference>
<accession>A0AAV4LXJ4</accession>
<gene>
    <name evidence="5" type="ORF">BcabD6B2_39080</name>
</gene>
<feature type="repeat" description="WD" evidence="3">
    <location>
        <begin position="227"/>
        <end position="258"/>
    </location>
</feature>
<dbReference type="PROSITE" id="PS50896">
    <property type="entry name" value="LISH"/>
    <property type="match status" value="1"/>
</dbReference>
<sequence>MGIAGLSEADSVWRGYSKSQLLRIMMQLLLDMGYHETVKTLERESSCAYQCPRVNQLEEAIRGGNMTVARNVLSQLKIPSEIRMASSFLCSQHSFAMAVYHQNLEEALKVLRDDLCPSAFDEDTQRRVQICASLLAYPSPESALRSELKWEPRDSLSRLWTQIQQLLSPDLCVPPSRFLTLCRQAVELQQLYCPNHATSGNTSAFQSLYEDHSCGDAIAPSRCVARLGTHVNEVWDLGVSPDGAYVATCGKDENVILWRSSEPFERVYQWCGHRAPVISVRWSSDSALCATIDKQSVILLWSPTSSRAVGRMESHYGTRLSLCWLPGRHALLAGGIEKDVILYEVLPRCKVEEDPTQKSPAKRAETSNSTSAEAAASESARHEAHSSAPTASETYMYRFRAKKRCRMYSGVRCVSVNMDGTLAVFSSPDWLLHVLDLVSFRELPPLPENAAITVVTCSALHNQVLVSVTGGYPVIRLWDLDDRRVVQTYRGHREDRYVLKCAFGGPGERFVISGSEDAQIYVWNKILGTLVSVIDAHSSTVNAVGWGLSPGDYLFSASDDHTVGVWDPLPAK</sequence>
<organism evidence="5 6">
    <name type="scientific">Babesia caballi</name>
    <dbReference type="NCBI Taxonomy" id="5871"/>
    <lineage>
        <taxon>Eukaryota</taxon>
        <taxon>Sar</taxon>
        <taxon>Alveolata</taxon>
        <taxon>Apicomplexa</taxon>
        <taxon>Aconoidasida</taxon>
        <taxon>Piroplasmida</taxon>
        <taxon>Babesiidae</taxon>
        <taxon>Babesia</taxon>
    </lineage>
</organism>
<evidence type="ECO:0000256" key="2">
    <source>
        <dbReference type="ARBA" id="ARBA00022737"/>
    </source>
</evidence>
<protein>
    <submittedName>
        <fullName evidence="5">WD domain, G-beta repeat containing protein, putative</fullName>
    </submittedName>
</protein>
<dbReference type="Proteomes" id="UP001497744">
    <property type="component" value="Unassembled WGS sequence"/>
</dbReference>
<dbReference type="SMART" id="SM00320">
    <property type="entry name" value="WD40"/>
    <property type="match status" value="6"/>
</dbReference>
<feature type="repeat" description="WD" evidence="3">
    <location>
        <begin position="534"/>
        <end position="572"/>
    </location>
</feature>
<dbReference type="RefSeq" id="XP_067716542.1">
    <property type="nucleotide sequence ID" value="XM_067860441.1"/>
</dbReference>
<dbReference type="Pfam" id="PF23627">
    <property type="entry name" value="LisH_WDR26"/>
    <property type="match status" value="1"/>
</dbReference>
<dbReference type="EMBL" id="BPLF01000003">
    <property type="protein sequence ID" value="GIX64473.1"/>
    <property type="molecule type" value="Genomic_DNA"/>
</dbReference>
<dbReference type="GeneID" id="94195954"/>
<dbReference type="SUPFAM" id="SSF50978">
    <property type="entry name" value="WD40 repeat-like"/>
    <property type="match status" value="1"/>
</dbReference>
<evidence type="ECO:0000313" key="6">
    <source>
        <dbReference type="Proteomes" id="UP001497744"/>
    </source>
</evidence>
<dbReference type="PROSITE" id="PS50082">
    <property type="entry name" value="WD_REPEATS_2"/>
    <property type="match status" value="2"/>
</dbReference>
<reference evidence="5 6" key="1">
    <citation type="submission" date="2021-06" db="EMBL/GenBank/DDBJ databases">
        <title>Genome sequence of Babesia caballi.</title>
        <authorList>
            <person name="Yamagishi J."/>
            <person name="Kidaka T."/>
            <person name="Ochi A."/>
        </authorList>
    </citation>
    <scope>NUCLEOTIDE SEQUENCE [LARGE SCALE GENOMIC DNA]</scope>
    <source>
        <strain evidence="5">USDA-D6B2</strain>
    </source>
</reference>
<keyword evidence="6" id="KW-1185">Reference proteome</keyword>
<dbReference type="InterPro" id="IPR015943">
    <property type="entry name" value="WD40/YVTN_repeat-like_dom_sf"/>
</dbReference>
<dbReference type="PANTHER" id="PTHR22838:SF0">
    <property type="entry name" value="WD REPEAT-CONTAINING PROTEIN 26"/>
    <property type="match status" value="1"/>
</dbReference>
<dbReference type="AlphaFoldDB" id="A0AAV4LXJ4"/>
<evidence type="ECO:0000256" key="4">
    <source>
        <dbReference type="SAM" id="MobiDB-lite"/>
    </source>
</evidence>
<evidence type="ECO:0000313" key="5">
    <source>
        <dbReference type="EMBL" id="GIX64473.1"/>
    </source>
</evidence>
<dbReference type="InterPro" id="IPR051350">
    <property type="entry name" value="WD_repeat-ST_regulator"/>
</dbReference>
<name>A0AAV4LXJ4_BABCB</name>
<evidence type="ECO:0000256" key="3">
    <source>
        <dbReference type="PROSITE-ProRule" id="PRU00221"/>
    </source>
</evidence>
<dbReference type="InterPro" id="IPR006594">
    <property type="entry name" value="LisH"/>
</dbReference>
<feature type="region of interest" description="Disordered" evidence="4">
    <location>
        <begin position="354"/>
        <end position="388"/>
    </location>
</feature>
<keyword evidence="1 3" id="KW-0853">WD repeat</keyword>